<evidence type="ECO:0000313" key="1">
    <source>
        <dbReference type="EMBL" id="TBU63073.1"/>
    </source>
</evidence>
<organism evidence="1 2">
    <name type="scientific">Dichomitus squalens</name>
    <dbReference type="NCBI Taxonomy" id="114155"/>
    <lineage>
        <taxon>Eukaryota</taxon>
        <taxon>Fungi</taxon>
        <taxon>Dikarya</taxon>
        <taxon>Basidiomycota</taxon>
        <taxon>Agaricomycotina</taxon>
        <taxon>Agaricomycetes</taxon>
        <taxon>Polyporales</taxon>
        <taxon>Polyporaceae</taxon>
        <taxon>Dichomitus</taxon>
    </lineage>
</organism>
<reference evidence="1 2" key="1">
    <citation type="submission" date="2019-01" db="EMBL/GenBank/DDBJ databases">
        <title>Draft genome sequences of three monokaryotic isolates of the white-rot basidiomycete fungus Dichomitus squalens.</title>
        <authorList>
            <consortium name="DOE Joint Genome Institute"/>
            <person name="Lopez S.C."/>
            <person name="Andreopoulos B."/>
            <person name="Pangilinan J."/>
            <person name="Lipzen A."/>
            <person name="Riley R."/>
            <person name="Ahrendt S."/>
            <person name="Ng V."/>
            <person name="Barry K."/>
            <person name="Daum C."/>
            <person name="Grigoriev I.V."/>
            <person name="Hilden K.S."/>
            <person name="Makela M.R."/>
            <person name="de Vries R.P."/>
        </authorList>
    </citation>
    <scope>NUCLEOTIDE SEQUENCE [LARGE SCALE GENOMIC DNA]</scope>
    <source>
        <strain evidence="1 2">CBS 464.89</strain>
    </source>
</reference>
<evidence type="ECO:0000313" key="2">
    <source>
        <dbReference type="Proteomes" id="UP000292082"/>
    </source>
</evidence>
<dbReference type="AlphaFoldDB" id="A0A4Q9Q6H1"/>
<accession>A0A4Q9Q6H1</accession>
<gene>
    <name evidence="1" type="ORF">BD310DRAFT_917753</name>
</gene>
<name>A0A4Q9Q6H1_9APHY</name>
<sequence length="142" mass="15597">MAVWRTLPMVRHGIPVRGTAAAARLIITQASASQCVEGSLLISHPSCTALRSHRGGFRRRALVLATEVFFAGVRGSFFTILTSRILQLVYLIHISPIWTADRQGPAHIDSQYCCPPNVSPHRSLRLGAPVRCRSVLPSCLRD</sequence>
<keyword evidence="2" id="KW-1185">Reference proteome</keyword>
<dbReference type="EMBL" id="ML145091">
    <property type="protein sequence ID" value="TBU63073.1"/>
    <property type="molecule type" value="Genomic_DNA"/>
</dbReference>
<proteinExistence type="predicted"/>
<protein>
    <submittedName>
        <fullName evidence="1">Uncharacterized protein</fullName>
    </submittedName>
</protein>
<dbReference type="Proteomes" id="UP000292082">
    <property type="component" value="Unassembled WGS sequence"/>
</dbReference>